<name>A0ABT8FA76_9BACT</name>
<accession>A0ABT8FA76</accession>
<comment type="caution">
    <text evidence="5">The sequence shown here is derived from an EMBL/GenBank/DDBJ whole genome shotgun (WGS) entry which is preliminary data.</text>
</comment>
<dbReference type="PROSITE" id="PS00211">
    <property type="entry name" value="ABC_TRANSPORTER_1"/>
    <property type="match status" value="1"/>
</dbReference>
<dbReference type="Pfam" id="PF00005">
    <property type="entry name" value="ABC_tran"/>
    <property type="match status" value="1"/>
</dbReference>
<keyword evidence="1" id="KW-0813">Transport</keyword>
<protein>
    <submittedName>
        <fullName evidence="5">ABC transporter ATP-binding protein</fullName>
    </submittedName>
</protein>
<evidence type="ECO:0000259" key="4">
    <source>
        <dbReference type="PROSITE" id="PS50893"/>
    </source>
</evidence>
<dbReference type="Gene3D" id="3.40.50.300">
    <property type="entry name" value="P-loop containing nucleotide triphosphate hydrolases"/>
    <property type="match status" value="1"/>
</dbReference>
<dbReference type="InterPro" id="IPR003593">
    <property type="entry name" value="AAA+_ATPase"/>
</dbReference>
<dbReference type="PANTHER" id="PTHR42711:SF18">
    <property type="entry name" value="ABC TRANSPORTER, ATP-BINDING PROTEIN"/>
    <property type="match status" value="1"/>
</dbReference>
<evidence type="ECO:0000256" key="3">
    <source>
        <dbReference type="ARBA" id="ARBA00022840"/>
    </source>
</evidence>
<dbReference type="InterPro" id="IPR050763">
    <property type="entry name" value="ABC_transporter_ATP-binding"/>
</dbReference>
<evidence type="ECO:0000256" key="1">
    <source>
        <dbReference type="ARBA" id="ARBA00022448"/>
    </source>
</evidence>
<dbReference type="InterPro" id="IPR017871">
    <property type="entry name" value="ABC_transporter-like_CS"/>
</dbReference>
<dbReference type="SMART" id="SM00382">
    <property type="entry name" value="AAA"/>
    <property type="match status" value="1"/>
</dbReference>
<keyword evidence="3 5" id="KW-0067">ATP-binding</keyword>
<dbReference type="InterPro" id="IPR027417">
    <property type="entry name" value="P-loop_NTPase"/>
</dbReference>
<proteinExistence type="predicted"/>
<dbReference type="InterPro" id="IPR003439">
    <property type="entry name" value="ABC_transporter-like_ATP-bd"/>
</dbReference>
<evidence type="ECO:0000256" key="2">
    <source>
        <dbReference type="ARBA" id="ARBA00022741"/>
    </source>
</evidence>
<reference evidence="5" key="1">
    <citation type="submission" date="2023-06" db="EMBL/GenBank/DDBJ databases">
        <title>Cytophagales bacterium Strain LB-30, isolated from soil.</title>
        <authorList>
            <person name="Liu B."/>
        </authorList>
    </citation>
    <scope>NUCLEOTIDE SEQUENCE</scope>
    <source>
        <strain evidence="5">LB-30</strain>
    </source>
</reference>
<keyword evidence="2" id="KW-0547">Nucleotide-binding</keyword>
<dbReference type="EMBL" id="JAUHJS010000008">
    <property type="protein sequence ID" value="MDN4166866.1"/>
    <property type="molecule type" value="Genomic_DNA"/>
</dbReference>
<evidence type="ECO:0000313" key="5">
    <source>
        <dbReference type="EMBL" id="MDN4166866.1"/>
    </source>
</evidence>
<evidence type="ECO:0000313" key="6">
    <source>
        <dbReference type="Proteomes" id="UP001168552"/>
    </source>
</evidence>
<sequence>MITLDNVSFRYKQAAENTLHNLQVTIAEGEVFGFLGPSGSGKSTTQKILYKHLVTEQGSVSVNGKSLRDWGREYYHFIGVCFELPNHYLRLTARENLQFFSAFYPQIKQETINYWLDKMGLLEEADKRVSEFSKGMKMRLNFIRSVMHNPAVVFLDEPTSGLDPGYAHKVKEAIKGLKQQGKTIFLTTHNMNDADQLCDRVAFLHKGHIKEMDSPRVLKLKYGSKKVQVTDIHGQAHCFEMSDLSSDPDFQQLLQGNLIESIHSEEASLEEAFLKTTETVQA</sequence>
<feature type="domain" description="ABC transporter" evidence="4">
    <location>
        <begin position="2"/>
        <end position="231"/>
    </location>
</feature>
<dbReference type="SUPFAM" id="SSF52540">
    <property type="entry name" value="P-loop containing nucleoside triphosphate hydrolases"/>
    <property type="match status" value="1"/>
</dbReference>
<dbReference type="GO" id="GO:0005524">
    <property type="term" value="F:ATP binding"/>
    <property type="evidence" value="ECO:0007669"/>
    <property type="project" value="UniProtKB-KW"/>
</dbReference>
<dbReference type="PROSITE" id="PS50893">
    <property type="entry name" value="ABC_TRANSPORTER_2"/>
    <property type="match status" value="1"/>
</dbReference>
<dbReference type="Proteomes" id="UP001168552">
    <property type="component" value="Unassembled WGS sequence"/>
</dbReference>
<gene>
    <name evidence="5" type="ORF">QWY31_15245</name>
</gene>
<dbReference type="CDD" id="cd03230">
    <property type="entry name" value="ABC_DR_subfamily_A"/>
    <property type="match status" value="1"/>
</dbReference>
<dbReference type="PANTHER" id="PTHR42711">
    <property type="entry name" value="ABC TRANSPORTER ATP-BINDING PROTEIN"/>
    <property type="match status" value="1"/>
</dbReference>
<dbReference type="RefSeq" id="WP_320005401.1">
    <property type="nucleotide sequence ID" value="NZ_JAUHJS010000008.1"/>
</dbReference>
<keyword evidence="6" id="KW-1185">Reference proteome</keyword>
<organism evidence="5 6">
    <name type="scientific">Shiella aurantiaca</name>
    <dbReference type="NCBI Taxonomy" id="3058365"/>
    <lineage>
        <taxon>Bacteria</taxon>
        <taxon>Pseudomonadati</taxon>
        <taxon>Bacteroidota</taxon>
        <taxon>Cytophagia</taxon>
        <taxon>Cytophagales</taxon>
        <taxon>Shiellaceae</taxon>
        <taxon>Shiella</taxon>
    </lineage>
</organism>